<name>A0ABY4SBT4_AQUTE</name>
<keyword evidence="4" id="KW-1185">Reference proteome</keyword>
<organism evidence="3 4">
    <name type="scientific">Aquincola tertiaricarbonis</name>
    <dbReference type="NCBI Taxonomy" id="391953"/>
    <lineage>
        <taxon>Bacteria</taxon>
        <taxon>Pseudomonadati</taxon>
        <taxon>Pseudomonadota</taxon>
        <taxon>Betaproteobacteria</taxon>
        <taxon>Burkholderiales</taxon>
        <taxon>Sphaerotilaceae</taxon>
        <taxon>Aquincola</taxon>
    </lineage>
</organism>
<dbReference type="Pfam" id="PF15887">
    <property type="entry name" value="Peptidase_Mx"/>
    <property type="match status" value="1"/>
</dbReference>
<gene>
    <name evidence="3" type="ORF">MW290_31490</name>
</gene>
<evidence type="ECO:0000256" key="1">
    <source>
        <dbReference type="SAM" id="MobiDB-lite"/>
    </source>
</evidence>
<dbReference type="InterPro" id="IPR031321">
    <property type="entry name" value="UCP012641"/>
</dbReference>
<dbReference type="Proteomes" id="UP001056201">
    <property type="component" value="Chromosome 2"/>
</dbReference>
<dbReference type="Gene3D" id="3.40.390.70">
    <property type="match status" value="1"/>
</dbReference>
<dbReference type="Pfam" id="PF10005">
    <property type="entry name" value="Zn_ribbon_DZR_6"/>
    <property type="match status" value="1"/>
</dbReference>
<dbReference type="RefSeq" id="WP_250198269.1">
    <property type="nucleotide sequence ID" value="NZ_CP097636.1"/>
</dbReference>
<protein>
    <submittedName>
        <fullName evidence="3">Zinc-binding peptidase</fullName>
    </submittedName>
</protein>
<evidence type="ECO:0000313" key="3">
    <source>
        <dbReference type="EMBL" id="URI10060.1"/>
    </source>
</evidence>
<proteinExistence type="predicted"/>
<feature type="domain" description="Zinc-ribbon" evidence="2">
    <location>
        <begin position="30"/>
        <end position="138"/>
    </location>
</feature>
<evidence type="ECO:0000259" key="2">
    <source>
        <dbReference type="Pfam" id="PF10005"/>
    </source>
</evidence>
<sequence length="454" mass="50231">MPNFLNDLSTGWRHEPAASNPPEAAVTSSYRCRCGRAVFFRNSQCVACGTALGYDPVRSLVLPLLPAEDTAAPPPADGAAPLLPLWQPAEGFGDAGSRYRRCTNFDTVAGCNWLLSADEPATLCIACRLNRTIPDLSDPENQVLWRRIEVAKRRLVAQLLRLGLPVKSRVSEDPQGMMFDLLRANAGSTPVMTGHDEGLITLNVEEADDARREQVRQSMHEPYRTMLGHFRHEVGHYYWDRLVRDTEWLEPFRLRFGDERADYQEALNRHYQNGPAPDWPQRCVSAYASMHPWEDWAETWAHYLHMVDTMLTARGLGINGENIELEIEPFSTADLDIADAPDADRFLQFINIWVELSAAMNELSRAMGQQDHYPFVLSRPAIAKLHFVHRLVTATREATNATPEATPVTVDPVAVSVAPAEPAPPAVEAAPEQAQQGDAEVSGSAGTTSSALAG</sequence>
<feature type="region of interest" description="Disordered" evidence="1">
    <location>
        <begin position="419"/>
        <end position="454"/>
    </location>
</feature>
<evidence type="ECO:0000313" key="4">
    <source>
        <dbReference type="Proteomes" id="UP001056201"/>
    </source>
</evidence>
<accession>A0ABY4SBT4</accession>
<dbReference type="InterPro" id="IPR011201">
    <property type="entry name" value="Zinc-ribbon_6_bact"/>
</dbReference>
<reference evidence="3" key="1">
    <citation type="submission" date="2022-05" db="EMBL/GenBank/DDBJ databases">
        <title>An RpoN-dependent PEP-CTERM gene is involved in floc formation of an Aquincola tertiaricarbonis strain.</title>
        <authorList>
            <person name="Qiu D."/>
            <person name="Xia M."/>
        </authorList>
    </citation>
    <scope>NUCLEOTIDE SEQUENCE</scope>
    <source>
        <strain evidence="3">RN12</strain>
    </source>
</reference>
<dbReference type="EMBL" id="CP097636">
    <property type="protein sequence ID" value="URI10060.1"/>
    <property type="molecule type" value="Genomic_DNA"/>
</dbReference>